<gene>
    <name evidence="2" type="ORF">DYB25_002868</name>
    <name evidence="7" type="ORF">DYB26_011163</name>
    <name evidence="4" type="ORF">DYB30_005963</name>
    <name evidence="8" type="ORF">DYB31_002695</name>
    <name evidence="6" type="ORF">DYB34_001036</name>
    <name evidence="3" type="ORF">DYB36_007407</name>
    <name evidence="5" type="ORF">DYB38_008181</name>
</gene>
<dbReference type="EMBL" id="QUTE01002654">
    <property type="protein sequence ID" value="RHZ40525.1"/>
    <property type="molecule type" value="Genomic_DNA"/>
</dbReference>
<feature type="transmembrane region" description="Helical" evidence="1">
    <location>
        <begin position="133"/>
        <end position="150"/>
    </location>
</feature>
<keyword evidence="1" id="KW-1133">Transmembrane helix</keyword>
<dbReference type="Proteomes" id="UP000266239">
    <property type="component" value="Unassembled WGS sequence"/>
</dbReference>
<dbReference type="Proteomes" id="UP000265716">
    <property type="component" value="Unassembled WGS sequence"/>
</dbReference>
<evidence type="ECO:0000313" key="12">
    <source>
        <dbReference type="Proteomes" id="UP000266239"/>
    </source>
</evidence>
<evidence type="ECO:0000313" key="2">
    <source>
        <dbReference type="EMBL" id="RHX98114.1"/>
    </source>
</evidence>
<evidence type="ECO:0000313" key="3">
    <source>
        <dbReference type="EMBL" id="RHY02659.1"/>
    </source>
</evidence>
<keyword evidence="1" id="KW-0472">Membrane</keyword>
<dbReference type="EMBL" id="QUSZ01007402">
    <property type="protein sequence ID" value="RHY02659.1"/>
    <property type="molecule type" value="Genomic_DNA"/>
</dbReference>
<dbReference type="VEuPathDB" id="FungiDB:H257_00929"/>
<evidence type="ECO:0000313" key="6">
    <source>
        <dbReference type="EMBL" id="RHY57240.1"/>
    </source>
</evidence>
<comment type="caution">
    <text evidence="5">The sequence shown here is derived from an EMBL/GenBank/DDBJ whole genome shotgun (WGS) entry which is preliminary data.</text>
</comment>
<evidence type="ECO:0000313" key="15">
    <source>
        <dbReference type="Proteomes" id="UP000286510"/>
    </source>
</evidence>
<evidence type="ECO:0000313" key="5">
    <source>
        <dbReference type="EMBL" id="RHY49410.1"/>
    </source>
</evidence>
<dbReference type="Proteomes" id="UP000265427">
    <property type="component" value="Unassembled WGS sequence"/>
</dbReference>
<evidence type="ECO:0000313" key="4">
    <source>
        <dbReference type="EMBL" id="RHY40773.1"/>
    </source>
</evidence>
<dbReference type="Proteomes" id="UP000283543">
    <property type="component" value="Unassembled WGS sequence"/>
</dbReference>
<evidence type="ECO:0000256" key="1">
    <source>
        <dbReference type="SAM" id="Phobius"/>
    </source>
</evidence>
<dbReference type="EMBL" id="QUTC01007001">
    <property type="protein sequence ID" value="RHY49410.1"/>
    <property type="molecule type" value="Genomic_DNA"/>
</dbReference>
<keyword evidence="1" id="KW-0812">Transmembrane</keyword>
<evidence type="ECO:0000313" key="11">
    <source>
        <dbReference type="Proteomes" id="UP000266196"/>
    </source>
</evidence>
<feature type="transmembrane region" description="Helical" evidence="1">
    <location>
        <begin position="12"/>
        <end position="30"/>
    </location>
</feature>
<dbReference type="EMBL" id="QUTA01011875">
    <property type="protein sequence ID" value="RHX98114.1"/>
    <property type="molecule type" value="Genomic_DNA"/>
</dbReference>
<accession>A0A397CMK1</accession>
<evidence type="ECO:0000313" key="14">
    <source>
        <dbReference type="Proteomes" id="UP000283543"/>
    </source>
</evidence>
<proteinExistence type="predicted"/>
<sequence length="176" mass="19486">MQNAIDLSSAASIALGVGLGGLVILVLSYFPGEPFDYSIKQEDDTPASVEGEAGEIMDDIQVPPTSSKTLHRRQQDAIEIEKAASALRVDKLQELLGIEESKIRDLVAQAKRDTLNGISPTPPVNYMARADRVVYFSFFMLMCYFAWRDYGLNVLDLLAYLFPTETATLRQLLPLV</sequence>
<organism evidence="5 10">
    <name type="scientific">Aphanomyces astaci</name>
    <name type="common">Crayfish plague agent</name>
    <dbReference type="NCBI Taxonomy" id="112090"/>
    <lineage>
        <taxon>Eukaryota</taxon>
        <taxon>Sar</taxon>
        <taxon>Stramenopiles</taxon>
        <taxon>Oomycota</taxon>
        <taxon>Saprolegniomycetes</taxon>
        <taxon>Saprolegniales</taxon>
        <taxon>Verrucalvaceae</taxon>
        <taxon>Aphanomyces</taxon>
    </lineage>
</organism>
<dbReference type="Proteomes" id="UP000286510">
    <property type="component" value="Unassembled WGS sequence"/>
</dbReference>
<dbReference type="EMBL" id="QUTF01020300">
    <property type="protein sequence ID" value="RHY97216.1"/>
    <property type="molecule type" value="Genomic_DNA"/>
</dbReference>
<evidence type="ECO:0000313" key="13">
    <source>
        <dbReference type="Proteomes" id="UP000266643"/>
    </source>
</evidence>
<dbReference type="EMBL" id="QUTB01005164">
    <property type="protein sequence ID" value="RHY57240.1"/>
    <property type="molecule type" value="Genomic_DNA"/>
</dbReference>
<dbReference type="Proteomes" id="UP000266196">
    <property type="component" value="Unassembled WGS sequence"/>
</dbReference>
<dbReference type="EMBL" id="QUTD01010757">
    <property type="protein sequence ID" value="RHY40773.1"/>
    <property type="molecule type" value="Genomic_DNA"/>
</dbReference>
<evidence type="ECO:0000313" key="7">
    <source>
        <dbReference type="EMBL" id="RHY97216.1"/>
    </source>
</evidence>
<protein>
    <submittedName>
        <fullName evidence="5">Uncharacterized protein</fullName>
    </submittedName>
</protein>
<dbReference type="AlphaFoldDB" id="A0A397CMK1"/>
<reference evidence="9 10" key="1">
    <citation type="submission" date="2018-08" db="EMBL/GenBank/DDBJ databases">
        <title>Aphanomyces genome sequencing and annotation.</title>
        <authorList>
            <person name="Minardi D."/>
            <person name="Oidtmann B."/>
            <person name="Van Der Giezen M."/>
            <person name="Studholme D.J."/>
        </authorList>
    </citation>
    <scope>NUCLEOTIDE SEQUENCE [LARGE SCALE GENOMIC DNA]</scope>
    <source>
        <strain evidence="8 11">197901</strain>
        <strain evidence="4 13">D2</strain>
        <strain evidence="7 15">FDL457</strain>
        <strain evidence="3 9">Kv</strain>
        <strain evidence="5 10">SA</strain>
        <strain evidence="6 14">Si</strain>
        <strain evidence="2 12">Yx</strain>
    </source>
</reference>
<evidence type="ECO:0000313" key="10">
    <source>
        <dbReference type="Proteomes" id="UP000265716"/>
    </source>
</evidence>
<evidence type="ECO:0000313" key="8">
    <source>
        <dbReference type="EMBL" id="RHZ40525.1"/>
    </source>
</evidence>
<dbReference type="Proteomes" id="UP000266643">
    <property type="component" value="Unassembled WGS sequence"/>
</dbReference>
<name>A0A397CMK1_APHAT</name>
<evidence type="ECO:0000313" key="9">
    <source>
        <dbReference type="Proteomes" id="UP000265427"/>
    </source>
</evidence>